<dbReference type="PIRSF" id="PIRSF004923">
    <property type="entry name" value="RseC"/>
    <property type="match status" value="1"/>
</dbReference>
<keyword evidence="1" id="KW-1133">Transmembrane helix</keyword>
<sequence length="143" mass="14815">MLEETGTVVGIEEEGRVRVATRRQRACGGCQGENSCGAGYFAGQAAPAHIIEARANGYRLSPGDEVVLAIEQRVIWTALLLLYVQPILLLALGGVLGQLAAGESGAVIGAIGGLAAGLLLARCGSSQQQQDKYLPIVIKRASS</sequence>
<feature type="transmembrane region" description="Helical" evidence="1">
    <location>
        <begin position="106"/>
        <end position="124"/>
    </location>
</feature>
<keyword evidence="1" id="KW-0472">Membrane</keyword>
<feature type="transmembrane region" description="Helical" evidence="1">
    <location>
        <begin position="80"/>
        <end position="100"/>
    </location>
</feature>
<dbReference type="PANTHER" id="PTHR35867:SF1">
    <property type="entry name" value="PROTEIN RSEC"/>
    <property type="match status" value="1"/>
</dbReference>
<dbReference type="RefSeq" id="WP_165391372.1">
    <property type="nucleotide sequence ID" value="NZ_SHKX01000011.1"/>
</dbReference>
<reference evidence="2 3" key="1">
    <citation type="submission" date="2019-02" db="EMBL/GenBank/DDBJ databases">
        <title>Genomic Encyclopedia of Type Strains, Phase IV (KMG-IV): sequencing the most valuable type-strain genomes for metagenomic binning, comparative biology and taxonomic classification.</title>
        <authorList>
            <person name="Goeker M."/>
        </authorList>
    </citation>
    <scope>NUCLEOTIDE SEQUENCE [LARGE SCALE GENOMIC DNA]</scope>
    <source>
        <strain evidence="2 3">DSM 105135</strain>
    </source>
</reference>
<organism evidence="2 3">
    <name type="scientific">Fluviicoccus keumensis</name>
    <dbReference type="NCBI Taxonomy" id="1435465"/>
    <lineage>
        <taxon>Bacteria</taxon>
        <taxon>Pseudomonadati</taxon>
        <taxon>Pseudomonadota</taxon>
        <taxon>Gammaproteobacteria</taxon>
        <taxon>Moraxellales</taxon>
        <taxon>Moraxellaceae</taxon>
        <taxon>Fluviicoccus</taxon>
    </lineage>
</organism>
<proteinExistence type="predicted"/>
<dbReference type="Pfam" id="PF04246">
    <property type="entry name" value="RseC_MucC"/>
    <property type="match status" value="1"/>
</dbReference>
<dbReference type="Proteomes" id="UP000292423">
    <property type="component" value="Unassembled WGS sequence"/>
</dbReference>
<comment type="caution">
    <text evidence="2">The sequence shown here is derived from an EMBL/GenBank/DDBJ whole genome shotgun (WGS) entry which is preliminary data.</text>
</comment>
<accession>A0A4Q7Z9B3</accession>
<dbReference type="PANTHER" id="PTHR35867">
    <property type="entry name" value="PROTEIN RSEC"/>
    <property type="match status" value="1"/>
</dbReference>
<dbReference type="InterPro" id="IPR026268">
    <property type="entry name" value="RseC"/>
</dbReference>
<evidence type="ECO:0000256" key="1">
    <source>
        <dbReference type="SAM" id="Phobius"/>
    </source>
</evidence>
<gene>
    <name evidence="2" type="ORF">EV700_1491</name>
</gene>
<dbReference type="AlphaFoldDB" id="A0A4Q7Z9B3"/>
<name>A0A4Q7Z9B3_9GAMM</name>
<dbReference type="InterPro" id="IPR007359">
    <property type="entry name" value="SigmaE_reg_RseC_MucC"/>
</dbReference>
<evidence type="ECO:0000313" key="3">
    <source>
        <dbReference type="Proteomes" id="UP000292423"/>
    </source>
</evidence>
<evidence type="ECO:0000313" key="2">
    <source>
        <dbReference type="EMBL" id="RZU47100.1"/>
    </source>
</evidence>
<keyword evidence="1" id="KW-0812">Transmembrane</keyword>
<keyword evidence="3" id="KW-1185">Reference proteome</keyword>
<protein>
    <submittedName>
        <fullName evidence="2">RseC/MucC-like positive regulator of sigma(E)</fullName>
    </submittedName>
</protein>
<dbReference type="EMBL" id="SHKX01000011">
    <property type="protein sequence ID" value="RZU47100.1"/>
    <property type="molecule type" value="Genomic_DNA"/>
</dbReference>